<dbReference type="InterPro" id="IPR044517">
    <property type="entry name" value="PHOX1-4"/>
</dbReference>
<feature type="repeat" description="WD" evidence="4">
    <location>
        <begin position="118"/>
        <end position="151"/>
    </location>
</feature>
<dbReference type="InterPro" id="IPR019734">
    <property type="entry name" value="TPR_rpt"/>
</dbReference>
<dbReference type="PROSITE" id="PS00678">
    <property type="entry name" value="WD_REPEATS_1"/>
    <property type="match status" value="1"/>
</dbReference>
<evidence type="ECO:0000256" key="5">
    <source>
        <dbReference type="PROSITE-ProRule" id="PRU00339"/>
    </source>
</evidence>
<keyword evidence="1 4" id="KW-0853">WD repeat</keyword>
<dbReference type="InterPro" id="IPR053793">
    <property type="entry name" value="PB1-like"/>
</dbReference>
<dbReference type="PROSITE" id="PS50082">
    <property type="entry name" value="WD_REPEATS_2"/>
    <property type="match status" value="2"/>
</dbReference>
<dbReference type="PANTHER" id="PTHR46183:SF20">
    <property type="entry name" value="43KDA POSTSYNAPTIC PROTEIN"/>
    <property type="match status" value="1"/>
</dbReference>
<protein>
    <recommendedName>
        <fullName evidence="6">PB1 domain-containing protein</fullName>
    </recommendedName>
</protein>
<dbReference type="PANTHER" id="PTHR46183">
    <property type="entry name" value="PROTEIN CLMP1"/>
    <property type="match status" value="1"/>
</dbReference>
<dbReference type="AlphaFoldDB" id="A0A5N6N4S1"/>
<comment type="caution">
    <text evidence="7">The sequence shown here is derived from an EMBL/GenBank/DDBJ whole genome shotgun (WGS) entry which is preliminary data.</text>
</comment>
<evidence type="ECO:0000259" key="6">
    <source>
        <dbReference type="PROSITE" id="PS51745"/>
    </source>
</evidence>
<dbReference type="SUPFAM" id="SSF50978">
    <property type="entry name" value="WD40 repeat-like"/>
    <property type="match status" value="1"/>
</dbReference>
<dbReference type="SUPFAM" id="SSF48452">
    <property type="entry name" value="TPR-like"/>
    <property type="match status" value="1"/>
</dbReference>
<keyword evidence="8" id="KW-1185">Reference proteome</keyword>
<accession>A0A5N6N4S1</accession>
<dbReference type="Pfam" id="PF00400">
    <property type="entry name" value="WD40"/>
    <property type="match status" value="3"/>
</dbReference>
<dbReference type="PROSITE" id="PS51745">
    <property type="entry name" value="PB1"/>
    <property type="match status" value="1"/>
</dbReference>
<dbReference type="InterPro" id="IPR000270">
    <property type="entry name" value="PB1_dom"/>
</dbReference>
<dbReference type="EMBL" id="SZYD01000013">
    <property type="protein sequence ID" value="KAD4385107.1"/>
    <property type="molecule type" value="Genomic_DNA"/>
</dbReference>
<dbReference type="InterPro" id="IPR020472">
    <property type="entry name" value="WD40_PAC1"/>
</dbReference>
<dbReference type="InterPro" id="IPR019775">
    <property type="entry name" value="WD40_repeat_CS"/>
</dbReference>
<dbReference type="Gene3D" id="2.130.10.10">
    <property type="entry name" value="YVTN repeat-like/Quinoprotein amine dehydrogenase"/>
    <property type="match status" value="2"/>
</dbReference>
<dbReference type="FunFam" id="2.130.10.10:FF:000600">
    <property type="entry name" value="Protein ROOT INITIATION DEFECTIVE 3"/>
    <property type="match status" value="1"/>
</dbReference>
<evidence type="ECO:0000256" key="3">
    <source>
        <dbReference type="ARBA" id="ARBA00022803"/>
    </source>
</evidence>
<dbReference type="PROSITE" id="PS50005">
    <property type="entry name" value="TPR"/>
    <property type="match status" value="1"/>
</dbReference>
<dbReference type="SMART" id="SM00320">
    <property type="entry name" value="WD40"/>
    <property type="match status" value="5"/>
</dbReference>
<dbReference type="InterPro" id="IPR001680">
    <property type="entry name" value="WD40_rpt"/>
</dbReference>
<feature type="repeat" description="WD" evidence="4">
    <location>
        <begin position="265"/>
        <end position="306"/>
    </location>
</feature>
<organism evidence="7 8">
    <name type="scientific">Mikania micrantha</name>
    <name type="common">bitter vine</name>
    <dbReference type="NCBI Taxonomy" id="192012"/>
    <lineage>
        <taxon>Eukaryota</taxon>
        <taxon>Viridiplantae</taxon>
        <taxon>Streptophyta</taxon>
        <taxon>Embryophyta</taxon>
        <taxon>Tracheophyta</taxon>
        <taxon>Spermatophyta</taxon>
        <taxon>Magnoliopsida</taxon>
        <taxon>eudicotyledons</taxon>
        <taxon>Gunneridae</taxon>
        <taxon>Pentapetalae</taxon>
        <taxon>asterids</taxon>
        <taxon>campanulids</taxon>
        <taxon>Asterales</taxon>
        <taxon>Asteraceae</taxon>
        <taxon>Asteroideae</taxon>
        <taxon>Heliantheae alliance</taxon>
        <taxon>Eupatorieae</taxon>
        <taxon>Mikania</taxon>
    </lineage>
</organism>
<dbReference type="CDD" id="cd05992">
    <property type="entry name" value="PB1"/>
    <property type="match status" value="1"/>
</dbReference>
<dbReference type="Pfam" id="PF00564">
    <property type="entry name" value="PB1"/>
    <property type="match status" value="1"/>
</dbReference>
<dbReference type="Gene3D" id="1.25.40.10">
    <property type="entry name" value="Tetratricopeptide repeat domain"/>
    <property type="match status" value="1"/>
</dbReference>
<dbReference type="PROSITE" id="PS50294">
    <property type="entry name" value="WD_REPEATS_REGION"/>
    <property type="match status" value="2"/>
</dbReference>
<keyword evidence="2" id="KW-0677">Repeat</keyword>
<dbReference type="InterPro" id="IPR015943">
    <property type="entry name" value="WD40/YVTN_repeat-like_dom_sf"/>
</dbReference>
<reference evidence="7 8" key="1">
    <citation type="submission" date="2019-05" db="EMBL/GenBank/DDBJ databases">
        <title>Mikania micrantha, genome provides insights into the molecular mechanism of rapid growth.</title>
        <authorList>
            <person name="Liu B."/>
        </authorList>
    </citation>
    <scope>NUCLEOTIDE SEQUENCE [LARGE SCALE GENOMIC DNA]</scope>
    <source>
        <strain evidence="7">NLD-2019</strain>
        <tissue evidence="7">Leaf</tissue>
    </source>
</reference>
<dbReference type="PRINTS" id="PR00320">
    <property type="entry name" value="GPROTEINBRPT"/>
</dbReference>
<evidence type="ECO:0000313" key="7">
    <source>
        <dbReference type="EMBL" id="KAD4385107.1"/>
    </source>
</evidence>
<dbReference type="SUPFAM" id="SSF54277">
    <property type="entry name" value="CAD &amp; PB1 domains"/>
    <property type="match status" value="1"/>
</dbReference>
<feature type="repeat" description="TPR" evidence="5">
    <location>
        <begin position="562"/>
        <end position="595"/>
    </location>
</feature>
<sequence>MEDEVVIASSSTEAGIGCWDLRSGAEHLRYRACASPSHGLVSVAGRFLASSQIRDSSSSSGSVLFWSWNKPQVEVKSFPAEAINPLASNSEGTYIVGGGVSGDIYLWEVATGRLLKKWHGHYRAVTCLVFSMDQSLLISGAEDGSVRVWSLLMIFDEERQQRSGHLYEYSFTEHTLPVTDLVTGFGGSNAIVLSASQDRTCKVWSLARGTLLRNIVFPSVIDAVALDPGEHVFYAGGRDGKIYIAELNSLGKSHNNYGLHIIGTLSDQSKAICSLAFALDGIQLVAGSEDGFVRVWNTKTHNIIRVFKHAKGPVNNILVVEQPPALYPRTSANNQGLMARKQVSLPPPLEKFTTTNENSDFSIYITCQPDYHRPCDAIYTTVDFMNRQINELQQHGSSEMEVERLKADNKRSMQMVHQWKKMYENLHQFCVESSDLGIERGFEVEMGKPMGKNKLQAGVEKVTKQNSNKAERSSKQIDEDTAVFIQMSQDLKEEGNRLFQKRDSEGAMLKYEKALKLLSGNHIDVASLRTNMAACYMHMGIGEYPRAIHECNLALEVAPKYSKALLKRAGCYEALGKLEWALRDVRRVLSMEPNNVTALEVEDSVKKAIEEKGLKVEEVEAVLLADCSEPKPVKALKEKAKKSKNNGVEKKGVQKVNQSKIETQEVKEKNVEESKDVKVVSVKDNKAEKVKDNKVKRVKDKRAVKKMEDKVVVEDKNSIKEEKIVARTVKLVLNDDIRWAQLPVDCSIGLVREIVWDRFPGLEGVLIKYKDQEGDLITITTTSELRMAESASDPQGSLRLYLVEVSPDKEPSYEGFTNDSVPKASSLISSVSENGNEGKVREVEKVTTCVEDWIVQFARLFKDHVGFESDSYLDLHDLGMELYAEAIEETITTENAQKLFDIAGGKFQEMAALGLFNLGNVHMNKARKWVVFAEDGTKESIQEQVKKGYEWAEKEYVKAGKQYEEAIKIKPDFYEGLLALGQQLFELAKLSWCYSVGNNNSQESGLSAQVLELYNKAEDSMEHGMQIWEELEEQRLNGLSLNDKYRDDLVNLGLEGFLKDVPADEAAEQAAHLRSQMYILWGTLLYERSVVEFKMGLSAWEESLAASVEKFELAGASPTDLAVIVKNHCSNRTSSEGLGFKIDEIVQAWNDMYDVKRWQTGVPSFRLEPLFRRRVSKLHTLMETII</sequence>
<feature type="domain" description="PB1" evidence="6">
    <location>
        <begin position="726"/>
        <end position="805"/>
    </location>
</feature>
<dbReference type="InterPro" id="IPR036322">
    <property type="entry name" value="WD40_repeat_dom_sf"/>
</dbReference>
<dbReference type="SMART" id="SM00666">
    <property type="entry name" value="PB1"/>
    <property type="match status" value="1"/>
</dbReference>
<dbReference type="Proteomes" id="UP000326396">
    <property type="component" value="Linkage Group LG3"/>
</dbReference>
<proteinExistence type="predicted"/>
<evidence type="ECO:0000256" key="1">
    <source>
        <dbReference type="ARBA" id="ARBA00022574"/>
    </source>
</evidence>
<evidence type="ECO:0000256" key="4">
    <source>
        <dbReference type="PROSITE-ProRule" id="PRU00221"/>
    </source>
</evidence>
<keyword evidence="3 5" id="KW-0802">TPR repeat</keyword>
<evidence type="ECO:0000313" key="8">
    <source>
        <dbReference type="Proteomes" id="UP000326396"/>
    </source>
</evidence>
<dbReference type="InterPro" id="IPR011990">
    <property type="entry name" value="TPR-like_helical_dom_sf"/>
</dbReference>
<dbReference type="SMART" id="SM00028">
    <property type="entry name" value="TPR"/>
    <property type="match status" value="3"/>
</dbReference>
<evidence type="ECO:0000256" key="2">
    <source>
        <dbReference type="ARBA" id="ARBA00022737"/>
    </source>
</evidence>
<gene>
    <name evidence="7" type="ORF">E3N88_25275</name>
</gene>
<dbReference type="Gene3D" id="3.10.20.90">
    <property type="entry name" value="Phosphatidylinositol 3-kinase Catalytic Subunit, Chain A, domain 1"/>
    <property type="match status" value="1"/>
</dbReference>
<name>A0A5N6N4S1_9ASTR</name>
<dbReference type="OrthoDB" id="2942533at2759"/>